<dbReference type="Pfam" id="PF25857">
    <property type="entry name" value="DUF7957"/>
    <property type="match status" value="1"/>
</dbReference>
<sequence length="118" mass="12832">MSGDSRTVEIGDVALTLPHEVETVVEHGDLLVVLLDTLTPLAAADRGERDAPVPLADRNVLGFDSRGTLRWHVEPVSEGDPYVSLVDDDGRLRCGNWRGYDCVVDPSTGELTDVTFTK</sequence>
<dbReference type="InterPro" id="IPR058263">
    <property type="entry name" value="DUF7957"/>
</dbReference>
<protein>
    <submittedName>
        <fullName evidence="1">Uncharacterized protein</fullName>
    </submittedName>
</protein>
<name>A0A7D5PB20_9EURY</name>
<organism evidence="1 2">
    <name type="scientific">Halosimplex pelagicum</name>
    <dbReference type="NCBI Taxonomy" id="869886"/>
    <lineage>
        <taxon>Archaea</taxon>
        <taxon>Methanobacteriati</taxon>
        <taxon>Methanobacteriota</taxon>
        <taxon>Stenosarchaea group</taxon>
        <taxon>Halobacteria</taxon>
        <taxon>Halobacteriales</taxon>
        <taxon>Haloarculaceae</taxon>
        <taxon>Halosimplex</taxon>
    </lineage>
</organism>
<evidence type="ECO:0000313" key="2">
    <source>
        <dbReference type="Proteomes" id="UP000509346"/>
    </source>
</evidence>
<dbReference type="OrthoDB" id="227446at2157"/>
<keyword evidence="2" id="KW-1185">Reference proteome</keyword>
<evidence type="ECO:0000313" key="1">
    <source>
        <dbReference type="EMBL" id="QLH81922.1"/>
    </source>
</evidence>
<dbReference type="GeneID" id="56082906"/>
<dbReference type="EMBL" id="CP058909">
    <property type="protein sequence ID" value="QLH81922.1"/>
    <property type="molecule type" value="Genomic_DNA"/>
</dbReference>
<dbReference type="KEGG" id="hpel:HZS54_09915"/>
<dbReference type="AlphaFoldDB" id="A0A7D5PB20"/>
<reference evidence="1 2" key="1">
    <citation type="submission" date="2020-07" db="EMBL/GenBank/DDBJ databases">
        <title>Halosimplex litoreum sp. nov. and Halosimplex rubrum sp. nov., isolated from different salt environments.</title>
        <authorList>
            <person name="Cui H."/>
        </authorList>
    </citation>
    <scope>NUCLEOTIDE SEQUENCE [LARGE SCALE GENOMIC DNA]</scope>
    <source>
        <strain evidence="1 2">R2</strain>
    </source>
</reference>
<dbReference type="Proteomes" id="UP000509346">
    <property type="component" value="Chromosome"/>
</dbReference>
<proteinExistence type="predicted"/>
<gene>
    <name evidence="1" type="ORF">HZS54_09915</name>
</gene>
<dbReference type="RefSeq" id="WP_179922388.1">
    <property type="nucleotide sequence ID" value="NZ_CP058909.1"/>
</dbReference>
<accession>A0A7D5PB20</accession>